<feature type="transmembrane region" description="Helical" evidence="9">
    <location>
        <begin position="232"/>
        <end position="254"/>
    </location>
</feature>
<feature type="domain" description="Glycosyltransferase 2-like" evidence="10">
    <location>
        <begin position="4"/>
        <end position="158"/>
    </location>
</feature>
<evidence type="ECO:0000256" key="7">
    <source>
        <dbReference type="ARBA" id="ARBA00023136"/>
    </source>
</evidence>
<dbReference type="InterPro" id="IPR050256">
    <property type="entry name" value="Glycosyltransferase_2"/>
</dbReference>
<keyword evidence="4 9" id="KW-0812">Transmembrane</keyword>
<evidence type="ECO:0000256" key="9">
    <source>
        <dbReference type="SAM" id="Phobius"/>
    </source>
</evidence>
<keyword evidence="2" id="KW-0328">Glycosyltransferase</keyword>
<dbReference type="RefSeq" id="WP_183495837.1">
    <property type="nucleotide sequence ID" value="NZ_JACIFF010000005.1"/>
</dbReference>
<dbReference type="AlphaFoldDB" id="A0A840ECS5"/>
<keyword evidence="1" id="KW-1003">Cell membrane</keyword>
<dbReference type="EMBL" id="JACIFF010000005">
    <property type="protein sequence ID" value="MBB4079599.1"/>
    <property type="molecule type" value="Genomic_DNA"/>
</dbReference>
<comment type="caution">
    <text evidence="11">The sequence shown here is derived from an EMBL/GenBank/DDBJ whole genome shotgun (WGS) entry which is preliminary data.</text>
</comment>
<keyword evidence="12" id="KW-1185">Reference proteome</keyword>
<keyword evidence="7 9" id="KW-0472">Membrane</keyword>
<evidence type="ECO:0000256" key="8">
    <source>
        <dbReference type="SAM" id="MobiDB-lite"/>
    </source>
</evidence>
<protein>
    <submittedName>
        <fullName evidence="11">Glycosyltransferase involved in cell wall biosynthesis</fullName>
    </submittedName>
</protein>
<organism evidence="11 12">
    <name type="scientific">Neolewinella aquimaris</name>
    <dbReference type="NCBI Taxonomy" id="1835722"/>
    <lineage>
        <taxon>Bacteria</taxon>
        <taxon>Pseudomonadati</taxon>
        <taxon>Bacteroidota</taxon>
        <taxon>Saprospiria</taxon>
        <taxon>Saprospirales</taxon>
        <taxon>Lewinellaceae</taxon>
        <taxon>Neolewinella</taxon>
    </lineage>
</organism>
<evidence type="ECO:0000256" key="5">
    <source>
        <dbReference type="ARBA" id="ARBA00022985"/>
    </source>
</evidence>
<evidence type="ECO:0000256" key="6">
    <source>
        <dbReference type="ARBA" id="ARBA00022989"/>
    </source>
</evidence>
<keyword evidence="5" id="KW-0448">Lipopolysaccharide biosynthesis</keyword>
<feature type="region of interest" description="Disordered" evidence="8">
    <location>
        <begin position="314"/>
        <end position="338"/>
    </location>
</feature>
<evidence type="ECO:0000256" key="1">
    <source>
        <dbReference type="ARBA" id="ARBA00022475"/>
    </source>
</evidence>
<dbReference type="GO" id="GO:0005886">
    <property type="term" value="C:plasma membrane"/>
    <property type="evidence" value="ECO:0007669"/>
    <property type="project" value="TreeGrafter"/>
</dbReference>
<dbReference type="InterPro" id="IPR029044">
    <property type="entry name" value="Nucleotide-diphossugar_trans"/>
</dbReference>
<evidence type="ECO:0000313" key="12">
    <source>
        <dbReference type="Proteomes" id="UP000576209"/>
    </source>
</evidence>
<evidence type="ECO:0000256" key="2">
    <source>
        <dbReference type="ARBA" id="ARBA00022676"/>
    </source>
</evidence>
<dbReference type="Proteomes" id="UP000576209">
    <property type="component" value="Unassembled WGS sequence"/>
</dbReference>
<evidence type="ECO:0000256" key="3">
    <source>
        <dbReference type="ARBA" id="ARBA00022679"/>
    </source>
</evidence>
<dbReference type="InterPro" id="IPR001173">
    <property type="entry name" value="Glyco_trans_2-like"/>
</dbReference>
<dbReference type="CDD" id="cd04187">
    <property type="entry name" value="DPM1_like_bac"/>
    <property type="match status" value="1"/>
</dbReference>
<dbReference type="GO" id="GO:0016757">
    <property type="term" value="F:glycosyltransferase activity"/>
    <property type="evidence" value="ECO:0007669"/>
    <property type="project" value="UniProtKB-KW"/>
</dbReference>
<evidence type="ECO:0000259" key="10">
    <source>
        <dbReference type="Pfam" id="PF00535"/>
    </source>
</evidence>
<dbReference type="PANTHER" id="PTHR48090:SF3">
    <property type="entry name" value="UNDECAPRENYL-PHOSPHATE 4-DEOXY-4-FORMAMIDO-L-ARABINOSE TRANSFERASE"/>
    <property type="match status" value="1"/>
</dbReference>
<reference evidence="11 12" key="1">
    <citation type="submission" date="2020-08" db="EMBL/GenBank/DDBJ databases">
        <title>Genomic Encyclopedia of Type Strains, Phase IV (KMG-IV): sequencing the most valuable type-strain genomes for metagenomic binning, comparative biology and taxonomic classification.</title>
        <authorList>
            <person name="Goeker M."/>
        </authorList>
    </citation>
    <scope>NUCLEOTIDE SEQUENCE [LARGE SCALE GENOMIC DNA]</scope>
    <source>
        <strain evidence="11 12">DSM 105137</strain>
    </source>
</reference>
<proteinExistence type="predicted"/>
<sequence length="338" mass="37919">MHLSVVVTILNELDNIRPLIERTHAALKDYDYDYEIVYVDDGSTDGSTELLKSIDDPRLVVVELRKNYGQSLALMAGIDVARGHYIATMDGDLQNDPSDIPAMLDLVENGRWDLVVGERVNRQDGAILRRIPSRIANWIIRNLSGVHLRDYGCALKVFRTEIARDIGIYGELHRFISVLASLEGARITQVPVRHHPRQFGQSKYGLGRTFKVVSDLLLMLFLKKYLQRPMHLFAQAGLALFTLGALINTYLLVLKIMGQDIWGKPLLILGAMLVLAGIQLVTVGIIVEVLMRTYYESQDKRPYKIREVKRTHALPLAPSANPQATARDRSTGSVPAPE</sequence>
<dbReference type="SUPFAM" id="SSF53448">
    <property type="entry name" value="Nucleotide-diphospho-sugar transferases"/>
    <property type="match status" value="1"/>
</dbReference>
<dbReference type="PANTHER" id="PTHR48090">
    <property type="entry name" value="UNDECAPRENYL-PHOSPHATE 4-DEOXY-4-FORMAMIDO-L-ARABINOSE TRANSFERASE-RELATED"/>
    <property type="match status" value="1"/>
</dbReference>
<keyword evidence="6 9" id="KW-1133">Transmembrane helix</keyword>
<evidence type="ECO:0000256" key="4">
    <source>
        <dbReference type="ARBA" id="ARBA00022692"/>
    </source>
</evidence>
<keyword evidence="3 11" id="KW-0808">Transferase</keyword>
<gene>
    <name evidence="11" type="ORF">GGR28_002224</name>
</gene>
<dbReference type="Pfam" id="PF00535">
    <property type="entry name" value="Glycos_transf_2"/>
    <property type="match status" value="1"/>
</dbReference>
<name>A0A840ECS5_9BACT</name>
<dbReference type="GO" id="GO:0009103">
    <property type="term" value="P:lipopolysaccharide biosynthetic process"/>
    <property type="evidence" value="ECO:0007669"/>
    <property type="project" value="UniProtKB-KW"/>
</dbReference>
<evidence type="ECO:0000313" key="11">
    <source>
        <dbReference type="EMBL" id="MBB4079599.1"/>
    </source>
</evidence>
<feature type="transmembrane region" description="Helical" evidence="9">
    <location>
        <begin position="266"/>
        <end position="291"/>
    </location>
</feature>
<accession>A0A840ECS5</accession>
<dbReference type="Gene3D" id="3.90.550.10">
    <property type="entry name" value="Spore Coat Polysaccharide Biosynthesis Protein SpsA, Chain A"/>
    <property type="match status" value="1"/>
</dbReference>